<evidence type="ECO:0000313" key="2">
    <source>
        <dbReference type="EMBL" id="CAB4293688.1"/>
    </source>
</evidence>
<dbReference type="OrthoDB" id="533763at2759"/>
<dbReference type="InterPro" id="IPR001810">
    <property type="entry name" value="F-box_dom"/>
</dbReference>
<evidence type="ECO:0000259" key="1">
    <source>
        <dbReference type="Pfam" id="PF00646"/>
    </source>
</evidence>
<accession>A0A6J5W663</accession>
<reference evidence="3" key="1">
    <citation type="journal article" date="2020" name="Genome Biol.">
        <title>Gamete binning: chromosome-level and haplotype-resolved genome assembly enabled by high-throughput single-cell sequencing of gamete genomes.</title>
        <authorList>
            <person name="Campoy J.A."/>
            <person name="Sun H."/>
            <person name="Goel M."/>
            <person name="Jiao W.-B."/>
            <person name="Folz-Donahue K."/>
            <person name="Wang N."/>
            <person name="Rubio M."/>
            <person name="Liu C."/>
            <person name="Kukat C."/>
            <person name="Ruiz D."/>
            <person name="Huettel B."/>
            <person name="Schneeberger K."/>
        </authorList>
    </citation>
    <scope>NUCLEOTIDE SEQUENCE [LARGE SCALE GENOMIC DNA]</scope>
    <source>
        <strain evidence="3">cv. Rojo Pasion</strain>
    </source>
</reference>
<name>A0A6J5W663_PRUAR</name>
<protein>
    <recommendedName>
        <fullName evidence="1">F-box domain-containing protein</fullName>
    </recommendedName>
</protein>
<proteinExistence type="predicted"/>
<organism evidence="2 3">
    <name type="scientific">Prunus armeniaca</name>
    <name type="common">Apricot</name>
    <name type="synonym">Armeniaca vulgaris</name>
    <dbReference type="NCBI Taxonomy" id="36596"/>
    <lineage>
        <taxon>Eukaryota</taxon>
        <taxon>Viridiplantae</taxon>
        <taxon>Streptophyta</taxon>
        <taxon>Embryophyta</taxon>
        <taxon>Tracheophyta</taxon>
        <taxon>Spermatophyta</taxon>
        <taxon>Magnoliopsida</taxon>
        <taxon>eudicotyledons</taxon>
        <taxon>Gunneridae</taxon>
        <taxon>Pentapetalae</taxon>
        <taxon>rosids</taxon>
        <taxon>fabids</taxon>
        <taxon>Rosales</taxon>
        <taxon>Rosaceae</taxon>
        <taxon>Amygdaloideae</taxon>
        <taxon>Amygdaleae</taxon>
        <taxon>Prunus</taxon>
    </lineage>
</organism>
<dbReference type="AlphaFoldDB" id="A0A6J5W663"/>
<dbReference type="Pfam" id="PF00646">
    <property type="entry name" value="F-box"/>
    <property type="match status" value="1"/>
</dbReference>
<dbReference type="Proteomes" id="UP000507245">
    <property type="component" value="Unassembled WGS sequence"/>
</dbReference>
<gene>
    <name evidence="2" type="ORF">ORAREDHAP_LOCUS2747</name>
</gene>
<sequence>MKKPNASIRDANAALEVVFVHLAAYEKVKKQEQSSSRSGFLSKGETLGLVSDWGNLPRDLLDRVFKRLDLESEYLSLAFTCSKGQTVDGSPFSLLL</sequence>
<feature type="domain" description="F-box" evidence="1">
    <location>
        <begin position="53"/>
        <end position="83"/>
    </location>
</feature>
<keyword evidence="3" id="KW-1185">Reference proteome</keyword>
<dbReference type="EMBL" id="CAEKKB010000001">
    <property type="protein sequence ID" value="CAB4293688.1"/>
    <property type="molecule type" value="Genomic_DNA"/>
</dbReference>
<evidence type="ECO:0000313" key="3">
    <source>
        <dbReference type="Proteomes" id="UP000507245"/>
    </source>
</evidence>